<dbReference type="Proteomes" id="UP000232323">
    <property type="component" value="Unassembled WGS sequence"/>
</dbReference>
<evidence type="ECO:0000313" key="7">
    <source>
        <dbReference type="Proteomes" id="UP000232323"/>
    </source>
</evidence>
<dbReference type="InterPro" id="IPR036397">
    <property type="entry name" value="RNaseH_sf"/>
</dbReference>
<feature type="domain" description="Integrase catalytic" evidence="5">
    <location>
        <begin position="215"/>
        <end position="392"/>
    </location>
</feature>
<dbReference type="PANTHER" id="PTHR42648">
    <property type="entry name" value="TRANSPOSASE, PUTATIVE-RELATED"/>
    <property type="match status" value="1"/>
</dbReference>
<gene>
    <name evidence="6" type="ORF">CEUSTIGMA_g13663.t1</name>
</gene>
<dbReference type="OrthoDB" id="8947436at2759"/>
<proteinExistence type="predicted"/>
<name>A0A250XT30_9CHLO</name>
<feature type="region of interest" description="Disordered" evidence="4">
    <location>
        <begin position="469"/>
        <end position="522"/>
    </location>
</feature>
<evidence type="ECO:0000313" key="6">
    <source>
        <dbReference type="EMBL" id="GAX86251.1"/>
    </source>
</evidence>
<dbReference type="Pfam" id="PF13976">
    <property type="entry name" value="gag_pre-integrs"/>
    <property type="match status" value="1"/>
</dbReference>
<dbReference type="InterPro" id="IPR001584">
    <property type="entry name" value="Integrase_cat-core"/>
</dbReference>
<keyword evidence="1" id="KW-0645">Protease</keyword>
<evidence type="ECO:0000256" key="4">
    <source>
        <dbReference type="SAM" id="MobiDB-lite"/>
    </source>
</evidence>
<evidence type="ECO:0000259" key="5">
    <source>
        <dbReference type="PROSITE" id="PS50994"/>
    </source>
</evidence>
<protein>
    <recommendedName>
        <fullName evidence="5">Integrase catalytic domain-containing protein</fullName>
    </recommendedName>
</protein>
<dbReference type="GO" id="GO:0008233">
    <property type="term" value="F:peptidase activity"/>
    <property type="evidence" value="ECO:0007669"/>
    <property type="project" value="UniProtKB-KW"/>
</dbReference>
<dbReference type="InterPro" id="IPR012337">
    <property type="entry name" value="RNaseH-like_sf"/>
</dbReference>
<evidence type="ECO:0000256" key="1">
    <source>
        <dbReference type="ARBA" id="ARBA00022670"/>
    </source>
</evidence>
<dbReference type="InterPro" id="IPR054722">
    <property type="entry name" value="PolX-like_BBD"/>
</dbReference>
<dbReference type="STRING" id="1157962.A0A250XT30"/>
<dbReference type="GO" id="GO:0006508">
    <property type="term" value="P:proteolysis"/>
    <property type="evidence" value="ECO:0007669"/>
    <property type="project" value="UniProtKB-KW"/>
</dbReference>
<keyword evidence="2" id="KW-0479">Metal-binding</keyword>
<dbReference type="InterPro" id="IPR025724">
    <property type="entry name" value="GAG-pre-integrase_dom"/>
</dbReference>
<dbReference type="Pfam" id="PF25597">
    <property type="entry name" value="SH3_retrovirus"/>
    <property type="match status" value="1"/>
</dbReference>
<feature type="compositionally biased region" description="Basic and acidic residues" evidence="4">
    <location>
        <begin position="497"/>
        <end position="512"/>
    </location>
</feature>
<dbReference type="EMBL" id="BEGY01000251">
    <property type="protein sequence ID" value="GAX86251.1"/>
    <property type="molecule type" value="Genomic_DNA"/>
</dbReference>
<dbReference type="InterPro" id="IPR039537">
    <property type="entry name" value="Retrotran_Ty1/copia-like"/>
</dbReference>
<accession>A0A250XT30</accession>
<sequence length="634" mass="71216">MRLLRQRNRGRIPLVSQLSQVRCWIVDSGAFSHLTSRRELLQDYTMIPYATSFVVFGDGIKKPVAGTGTAIIQTKQGTFTLKNVLHVPDACANLVSIGKAAEAGVNVTFHHGGCKLQNGTTVINVPKKNGVYMLTYSKEQRALTAMHQETAELWHQRYVHLSYSSLAQLVKKDMVTGINLSKEETARLDTDEFRRKVCSGCIAEKQQRNVAKPHPWSEPAITEKLGLIHMDVCGPIEPTSMGGSRYIATFLDDYTNVSVVRLIKVKSQVPEEIKSVIAELERQTGLQVKAIRSDRGGEYINQTLQDYLKKKGIVQQLTAPYSPEQNVHKVSKNLWAEAVVTANRIRNCSPTTGQTKTPWELFYNVKPDVSNMCIFGSIAYVHTPKELRKKLDPKGKPGIFLGYEPHAKAYRVLVDGKVKISKDVVVDESKFILLEKRMNVVNIMNMSDEEEEEQISNVHVPAAEDHMEQDIPPDVLPTATSQTLHHRHNSDGSGGDEDGRRVRSRIEEEPTTQRRSGRVHQPPSEWWRATGLLAVEEPDTITEGMDSPQAEEWRLAMTEEMASLMKNGTWKLVDCPLGVTPVPVKWVFKVKRDSSSNIGRFKARLVAKGFKQREVIDYNEVYAPVSKHTVVVSE</sequence>
<dbReference type="Pfam" id="PF22936">
    <property type="entry name" value="Pol_BBD"/>
    <property type="match status" value="1"/>
</dbReference>
<dbReference type="SUPFAM" id="SSF53098">
    <property type="entry name" value="Ribonuclease H-like"/>
    <property type="match status" value="1"/>
</dbReference>
<dbReference type="InterPro" id="IPR057670">
    <property type="entry name" value="SH3_retrovirus"/>
</dbReference>
<dbReference type="AlphaFoldDB" id="A0A250XT30"/>
<evidence type="ECO:0000256" key="3">
    <source>
        <dbReference type="ARBA" id="ARBA00022801"/>
    </source>
</evidence>
<comment type="caution">
    <text evidence="6">The sequence shown here is derived from an EMBL/GenBank/DDBJ whole genome shotgun (WGS) entry which is preliminary data.</text>
</comment>
<dbReference type="InterPro" id="IPR013103">
    <property type="entry name" value="RVT_2"/>
</dbReference>
<evidence type="ECO:0000256" key="2">
    <source>
        <dbReference type="ARBA" id="ARBA00022723"/>
    </source>
</evidence>
<reference evidence="6 7" key="1">
    <citation type="submission" date="2017-08" db="EMBL/GenBank/DDBJ databases">
        <title>Acidophilic green algal genome provides insights into adaptation to an acidic environment.</title>
        <authorList>
            <person name="Hirooka S."/>
            <person name="Hirose Y."/>
            <person name="Kanesaki Y."/>
            <person name="Higuchi S."/>
            <person name="Fujiwara T."/>
            <person name="Onuma R."/>
            <person name="Era A."/>
            <person name="Ohbayashi R."/>
            <person name="Uzuka A."/>
            <person name="Nozaki H."/>
            <person name="Yoshikawa H."/>
            <person name="Miyagishima S.Y."/>
        </authorList>
    </citation>
    <scope>NUCLEOTIDE SEQUENCE [LARGE SCALE GENOMIC DNA]</scope>
    <source>
        <strain evidence="6 7">NIES-2499</strain>
    </source>
</reference>
<dbReference type="PROSITE" id="PS50994">
    <property type="entry name" value="INTEGRASE"/>
    <property type="match status" value="1"/>
</dbReference>
<dbReference type="Gene3D" id="3.30.420.10">
    <property type="entry name" value="Ribonuclease H-like superfamily/Ribonuclease H"/>
    <property type="match status" value="1"/>
</dbReference>
<keyword evidence="3" id="KW-0378">Hydrolase</keyword>
<dbReference type="Pfam" id="PF07727">
    <property type="entry name" value="RVT_2"/>
    <property type="match status" value="1"/>
</dbReference>
<keyword evidence="7" id="KW-1185">Reference proteome</keyword>
<dbReference type="GO" id="GO:0003676">
    <property type="term" value="F:nucleic acid binding"/>
    <property type="evidence" value="ECO:0007669"/>
    <property type="project" value="InterPro"/>
</dbReference>
<dbReference type="GO" id="GO:0015074">
    <property type="term" value="P:DNA integration"/>
    <property type="evidence" value="ECO:0007669"/>
    <property type="project" value="InterPro"/>
</dbReference>
<dbReference type="GO" id="GO:0046872">
    <property type="term" value="F:metal ion binding"/>
    <property type="evidence" value="ECO:0007669"/>
    <property type="project" value="UniProtKB-KW"/>
</dbReference>
<dbReference type="Pfam" id="PF00665">
    <property type="entry name" value="rve"/>
    <property type="match status" value="1"/>
</dbReference>
<dbReference type="PANTHER" id="PTHR42648:SF28">
    <property type="entry name" value="TRANSPOSON-ENCODED PROTEIN WITH RIBONUCLEASE H-LIKE AND RETROVIRUS ZINC FINGER-LIKE DOMAINS"/>
    <property type="match status" value="1"/>
</dbReference>
<organism evidence="6 7">
    <name type="scientific">Chlamydomonas eustigma</name>
    <dbReference type="NCBI Taxonomy" id="1157962"/>
    <lineage>
        <taxon>Eukaryota</taxon>
        <taxon>Viridiplantae</taxon>
        <taxon>Chlorophyta</taxon>
        <taxon>core chlorophytes</taxon>
        <taxon>Chlorophyceae</taxon>
        <taxon>CS clade</taxon>
        <taxon>Chlamydomonadales</taxon>
        <taxon>Chlamydomonadaceae</taxon>
        <taxon>Chlamydomonas</taxon>
    </lineage>
</organism>